<dbReference type="InterPro" id="IPR036390">
    <property type="entry name" value="WH_DNA-bd_sf"/>
</dbReference>
<dbReference type="InterPro" id="IPR005149">
    <property type="entry name" value="Tscrpt_reg_PadR_N"/>
</dbReference>
<accession>A0ABX1BAL5</accession>
<dbReference type="PANTHER" id="PTHR43252">
    <property type="entry name" value="TRANSCRIPTIONAL REGULATOR YQJI"/>
    <property type="match status" value="1"/>
</dbReference>
<protein>
    <submittedName>
        <fullName evidence="2">PadR family transcriptional regulator</fullName>
    </submittedName>
</protein>
<dbReference type="SUPFAM" id="SSF46785">
    <property type="entry name" value="Winged helix' DNA-binding domain"/>
    <property type="match status" value="1"/>
</dbReference>
<reference evidence="2 3" key="1">
    <citation type="submission" date="2020-03" db="EMBL/GenBank/DDBJ databases">
        <title>WGS of actinomycetes isolated from Thailand.</title>
        <authorList>
            <person name="Thawai C."/>
        </authorList>
    </citation>
    <scope>NUCLEOTIDE SEQUENCE [LARGE SCALE GENOMIC DNA]</scope>
    <source>
        <strain evidence="2 3">FMUSA5-5</strain>
    </source>
</reference>
<name>A0ABX1BAL5_9ACTN</name>
<evidence type="ECO:0000313" key="2">
    <source>
        <dbReference type="EMBL" id="NJP94830.1"/>
    </source>
</evidence>
<dbReference type="Proteomes" id="UP000696294">
    <property type="component" value="Unassembled WGS sequence"/>
</dbReference>
<organism evidence="2 3">
    <name type="scientific">Nonomuraea composti</name>
    <dbReference type="NCBI Taxonomy" id="2720023"/>
    <lineage>
        <taxon>Bacteria</taxon>
        <taxon>Bacillati</taxon>
        <taxon>Actinomycetota</taxon>
        <taxon>Actinomycetes</taxon>
        <taxon>Streptosporangiales</taxon>
        <taxon>Streptosporangiaceae</taxon>
        <taxon>Nonomuraea</taxon>
    </lineage>
</organism>
<feature type="domain" description="Transcription regulator PadR N-terminal" evidence="1">
    <location>
        <begin position="7"/>
        <end position="80"/>
    </location>
</feature>
<dbReference type="PANTHER" id="PTHR43252:SF4">
    <property type="entry name" value="TRANSCRIPTIONAL REGULATORY PROTEIN"/>
    <property type="match status" value="1"/>
</dbReference>
<gene>
    <name evidence="2" type="ORF">HCN51_36265</name>
</gene>
<dbReference type="InterPro" id="IPR036388">
    <property type="entry name" value="WH-like_DNA-bd_sf"/>
</dbReference>
<proteinExistence type="predicted"/>
<evidence type="ECO:0000313" key="3">
    <source>
        <dbReference type="Proteomes" id="UP000696294"/>
    </source>
</evidence>
<keyword evidence="3" id="KW-1185">Reference proteome</keyword>
<sequence>MSLRHALLAMLTAEPMTGYELVKYFDGSVAYVWSAPHSQIYPELRRMERDGLVDVEIVPRGEHAKKRIYSINEAGLEEFQRWIRELTPYQPERDVYRLKAAHFEQSTYEAARRQMQEHLNHYTRALQIWKQVLDDVDNRRVSLLRERLAQRPQEEHEAIVAFRKLTFRGQIAKARMEIQWAKEGLALLDELESKGVPLRGEP</sequence>
<dbReference type="EMBL" id="JAATEP010000032">
    <property type="protein sequence ID" value="NJP94830.1"/>
    <property type="molecule type" value="Genomic_DNA"/>
</dbReference>
<comment type="caution">
    <text evidence="2">The sequence shown here is derived from an EMBL/GenBank/DDBJ whole genome shotgun (WGS) entry which is preliminary data.</text>
</comment>
<dbReference type="Gene3D" id="1.10.10.10">
    <property type="entry name" value="Winged helix-like DNA-binding domain superfamily/Winged helix DNA-binding domain"/>
    <property type="match status" value="1"/>
</dbReference>
<dbReference type="RefSeq" id="WP_168015997.1">
    <property type="nucleotide sequence ID" value="NZ_JAATEP010000032.1"/>
</dbReference>
<evidence type="ECO:0000259" key="1">
    <source>
        <dbReference type="Pfam" id="PF03551"/>
    </source>
</evidence>
<dbReference type="Pfam" id="PF03551">
    <property type="entry name" value="PadR"/>
    <property type="match status" value="1"/>
</dbReference>